<proteinExistence type="predicted"/>
<name>A0A5J4TUI8_9EUKA</name>
<feature type="region of interest" description="Disordered" evidence="1">
    <location>
        <begin position="165"/>
        <end position="199"/>
    </location>
</feature>
<evidence type="ECO:0000313" key="3">
    <source>
        <dbReference type="Proteomes" id="UP000324800"/>
    </source>
</evidence>
<organism evidence="2 3">
    <name type="scientific">Streblomastix strix</name>
    <dbReference type="NCBI Taxonomy" id="222440"/>
    <lineage>
        <taxon>Eukaryota</taxon>
        <taxon>Metamonada</taxon>
        <taxon>Preaxostyla</taxon>
        <taxon>Oxymonadida</taxon>
        <taxon>Streblomastigidae</taxon>
        <taxon>Streblomastix</taxon>
    </lineage>
</organism>
<reference evidence="2 3" key="1">
    <citation type="submission" date="2019-03" db="EMBL/GenBank/DDBJ databases">
        <title>Single cell metagenomics reveals metabolic interactions within the superorganism composed of flagellate Streblomastix strix and complex community of Bacteroidetes bacteria on its surface.</title>
        <authorList>
            <person name="Treitli S.C."/>
            <person name="Kolisko M."/>
            <person name="Husnik F."/>
            <person name="Keeling P."/>
            <person name="Hampl V."/>
        </authorList>
    </citation>
    <scope>NUCLEOTIDE SEQUENCE [LARGE SCALE GENOMIC DNA]</scope>
    <source>
        <strain evidence="2">ST1C</strain>
    </source>
</reference>
<sequence>NTLESNLEELDCELLRHFIDENLQLDTIFAKKPGKNIAFENIISILFELLMSQSEHDSEEAMNIFIQGINKRKDFRITVCGRGGILRRSAQVFQQPLFPEQIPQSSLSLSSSSHTAQFIPIHSLLNFINVLLELTKSGIRQWDPIEADEFLFELIKLNERLTKNENEKDQIGNKKSKHGKEDVVDEDQNEDEEENEKTKFIDNIQSLVHMLSLKGLNKVNSE</sequence>
<gene>
    <name evidence="2" type="ORF">EZS28_042944</name>
</gene>
<evidence type="ECO:0000313" key="2">
    <source>
        <dbReference type="EMBL" id="KAA6361529.1"/>
    </source>
</evidence>
<feature type="non-terminal residue" evidence="2">
    <location>
        <position position="1"/>
    </location>
</feature>
<dbReference type="Proteomes" id="UP000324800">
    <property type="component" value="Unassembled WGS sequence"/>
</dbReference>
<feature type="compositionally biased region" description="Acidic residues" evidence="1">
    <location>
        <begin position="183"/>
        <end position="195"/>
    </location>
</feature>
<accession>A0A5J4TUI8</accession>
<dbReference type="AlphaFoldDB" id="A0A5J4TUI8"/>
<evidence type="ECO:0000256" key="1">
    <source>
        <dbReference type="SAM" id="MobiDB-lite"/>
    </source>
</evidence>
<protein>
    <submittedName>
        <fullName evidence="2">Uncharacterized protein</fullName>
    </submittedName>
</protein>
<comment type="caution">
    <text evidence="2">The sequence shown here is derived from an EMBL/GenBank/DDBJ whole genome shotgun (WGS) entry which is preliminary data.</text>
</comment>
<dbReference type="EMBL" id="SNRW01025409">
    <property type="protein sequence ID" value="KAA6361529.1"/>
    <property type="molecule type" value="Genomic_DNA"/>
</dbReference>